<evidence type="ECO:0000256" key="1">
    <source>
        <dbReference type="ARBA" id="ARBA00004370"/>
    </source>
</evidence>
<evidence type="ECO:0000256" key="2">
    <source>
        <dbReference type="ARBA" id="ARBA00023136"/>
    </source>
</evidence>
<dbReference type="OrthoDB" id="3395172at2"/>
<evidence type="ECO:0000256" key="3">
    <source>
        <dbReference type="SAM" id="Phobius"/>
    </source>
</evidence>
<dbReference type="RefSeq" id="WP_120060669.1">
    <property type="nucleotide sequence ID" value="NZ_QYRP01000002.1"/>
</dbReference>
<keyword evidence="2 3" id="KW-0472">Membrane</keyword>
<keyword evidence="3" id="KW-0812">Transmembrane</keyword>
<accession>A0A3A5HA25</accession>
<proteinExistence type="predicted"/>
<name>A0A3A5HA25_9ACTN</name>
<comment type="caution">
    <text evidence="4">The sequence shown here is derived from an EMBL/GenBank/DDBJ whole genome shotgun (WGS) entry which is preliminary data.</text>
</comment>
<keyword evidence="3" id="KW-1133">Transmembrane helix</keyword>
<dbReference type="AlphaFoldDB" id="A0A3A5HA25"/>
<reference evidence="5" key="1">
    <citation type="submission" date="2018-09" db="EMBL/GenBank/DDBJ databases">
        <authorList>
            <person name="Zhu H."/>
        </authorList>
    </citation>
    <scope>NUCLEOTIDE SEQUENCE [LARGE SCALE GENOMIC DNA]</scope>
    <source>
        <strain evidence="5">K1W22B-1</strain>
    </source>
</reference>
<dbReference type="EMBL" id="QYRP01000002">
    <property type="protein sequence ID" value="RJS46698.1"/>
    <property type="molecule type" value="Genomic_DNA"/>
</dbReference>
<dbReference type="PANTHER" id="PTHR37042:SF4">
    <property type="entry name" value="OUTER MEMBRANE PROTEIN RV1973"/>
    <property type="match status" value="1"/>
</dbReference>
<protein>
    <recommendedName>
        <fullName evidence="6">Mce-associated membrane protein</fullName>
    </recommendedName>
</protein>
<evidence type="ECO:0008006" key="6">
    <source>
        <dbReference type="Google" id="ProtNLM"/>
    </source>
</evidence>
<gene>
    <name evidence="4" type="ORF">D4739_11040</name>
</gene>
<dbReference type="GO" id="GO:0016020">
    <property type="term" value="C:membrane"/>
    <property type="evidence" value="ECO:0007669"/>
    <property type="project" value="UniProtKB-SubCell"/>
</dbReference>
<evidence type="ECO:0000313" key="4">
    <source>
        <dbReference type="EMBL" id="RJS46698.1"/>
    </source>
</evidence>
<dbReference type="PANTHER" id="PTHR37042">
    <property type="entry name" value="OUTER MEMBRANE PROTEIN RV1973"/>
    <property type="match status" value="1"/>
</dbReference>
<sequence length="169" mass="17296">MSRLTESSASSASSAAVGVTGLIAVAALGLGIQSGLSLRDDARETDGRAAAVAAASAEVSGLISVSDKTTTEEIDKLRAGATDDFGAELEEQSTALRRALQAQKVTSTGSVASAGVVAWAPSKARVLVAAVGEVSNESSAQATPRAYRLRVDLRNVEGRWLVSDMEFVS</sequence>
<keyword evidence="5" id="KW-1185">Reference proteome</keyword>
<evidence type="ECO:0000313" key="5">
    <source>
        <dbReference type="Proteomes" id="UP000276542"/>
    </source>
</evidence>
<comment type="subcellular location">
    <subcellularLocation>
        <location evidence="1">Membrane</location>
    </subcellularLocation>
</comment>
<dbReference type="Proteomes" id="UP000276542">
    <property type="component" value="Unassembled WGS sequence"/>
</dbReference>
<organism evidence="4 5">
    <name type="scientific">Nocardioides cavernaquae</name>
    <dbReference type="NCBI Taxonomy" id="2321396"/>
    <lineage>
        <taxon>Bacteria</taxon>
        <taxon>Bacillati</taxon>
        <taxon>Actinomycetota</taxon>
        <taxon>Actinomycetes</taxon>
        <taxon>Propionibacteriales</taxon>
        <taxon>Nocardioidaceae</taxon>
        <taxon>Nocardioides</taxon>
    </lineage>
</organism>
<feature type="transmembrane region" description="Helical" evidence="3">
    <location>
        <begin position="12"/>
        <end position="32"/>
    </location>
</feature>